<dbReference type="STRING" id="1227484.C471_08715"/>
<sequence length="483" mass="50837">MPTVSENYVDGEWTVSETGETFAVRNPAEPSSITGRFQASAPGDVEVAVAAAVDAQEEWADTPGPDRGDVLKRASELLESRKESATERLVREEGKTRSEAAGEVQRAIDIFAYYAQKCLDLGGISKSASGRNTDLYTKREPLGTVALITPWNYPVAIPAWKLAPALAAGNTAVIKPASAAPGMTALLFECLDEAGLPDGVANMVTGSGGDVGTPLAEHDDVDGVSFTGSTAVGTSVAQSAANDLKRVQCEMGGKNPTVVMPSADIDEAAEILGVGAFGTTGQSCTAASRAIVHEDVYDEFVEAVVAYADDVAIGPGLDDPDMGPHVSESELESTLEYVELGQEEGATLETGGERLSGGEYGDGYYVEPAVFSDVDNDMRIAQEEIFGPVLSVIEVADFEEALAVANDIEYGLSASIVTQDLTEADEFVDGVEAGVAKVNEKTTGLELHVPFGGYKNSSTNTYREQGDAGLDFFTSTKTVYRNY</sequence>
<dbReference type="FunFam" id="3.40.309.10:FF:000001">
    <property type="entry name" value="Mitochondrial aldehyde dehydrogenase 2"/>
    <property type="match status" value="1"/>
</dbReference>
<keyword evidence="6" id="KW-1185">Reference proteome</keyword>
<evidence type="ECO:0000256" key="2">
    <source>
        <dbReference type="ARBA" id="ARBA00011881"/>
    </source>
</evidence>
<dbReference type="GO" id="GO:0016620">
    <property type="term" value="F:oxidoreductase activity, acting on the aldehyde or oxo group of donors, NAD or NADP as acceptor"/>
    <property type="evidence" value="ECO:0007669"/>
    <property type="project" value="InterPro"/>
</dbReference>
<dbReference type="InterPro" id="IPR016163">
    <property type="entry name" value="Ald_DH_C"/>
</dbReference>
<proteinExistence type="inferred from homology"/>
<dbReference type="InterPro" id="IPR016161">
    <property type="entry name" value="Ald_DH/histidinol_DH"/>
</dbReference>
<name>M0DU93_9EURY</name>
<dbReference type="FunFam" id="3.40.605.10:FF:000007">
    <property type="entry name" value="NAD/NADP-dependent betaine aldehyde dehydrogenase"/>
    <property type="match status" value="1"/>
</dbReference>
<evidence type="ECO:0000313" key="6">
    <source>
        <dbReference type="Proteomes" id="UP000011514"/>
    </source>
</evidence>
<dbReference type="RefSeq" id="WP_004048293.1">
    <property type="nucleotide sequence ID" value="NZ_AOJE01000043.1"/>
</dbReference>
<dbReference type="InterPro" id="IPR015590">
    <property type="entry name" value="Aldehyde_DH_dom"/>
</dbReference>
<dbReference type="Gene3D" id="3.40.605.10">
    <property type="entry name" value="Aldehyde Dehydrogenase, Chain A, domain 1"/>
    <property type="match status" value="1"/>
</dbReference>
<evidence type="ECO:0000256" key="1">
    <source>
        <dbReference type="ARBA" id="ARBA00009986"/>
    </source>
</evidence>
<dbReference type="eggNOG" id="arCOG01252">
    <property type="taxonomic scope" value="Archaea"/>
</dbReference>
<dbReference type="PANTHER" id="PTHR11699">
    <property type="entry name" value="ALDEHYDE DEHYDROGENASE-RELATED"/>
    <property type="match status" value="1"/>
</dbReference>
<dbReference type="Pfam" id="PF00171">
    <property type="entry name" value="Aldedh"/>
    <property type="match status" value="1"/>
</dbReference>
<evidence type="ECO:0000259" key="4">
    <source>
        <dbReference type="Pfam" id="PF00171"/>
    </source>
</evidence>
<evidence type="ECO:0000313" key="5">
    <source>
        <dbReference type="EMBL" id="ELZ39041.1"/>
    </source>
</evidence>
<dbReference type="InterPro" id="IPR016160">
    <property type="entry name" value="Ald_DH_CS_CYS"/>
</dbReference>
<dbReference type="EMBL" id="AOJE01000043">
    <property type="protein sequence ID" value="ELZ39041.1"/>
    <property type="molecule type" value="Genomic_DNA"/>
</dbReference>
<accession>M0DU93</accession>
<comment type="subunit">
    <text evidence="2">Homotetramer.</text>
</comment>
<dbReference type="Proteomes" id="UP000011514">
    <property type="component" value="Unassembled WGS sequence"/>
</dbReference>
<dbReference type="AlphaFoldDB" id="M0DU93"/>
<keyword evidence="3" id="KW-0560">Oxidoreductase</keyword>
<evidence type="ECO:0000256" key="3">
    <source>
        <dbReference type="ARBA" id="ARBA00023002"/>
    </source>
</evidence>
<dbReference type="OrthoDB" id="6342at2157"/>
<dbReference type="PATRIC" id="fig|1227484.4.peg.1739"/>
<dbReference type="PROSITE" id="PS00070">
    <property type="entry name" value="ALDEHYDE_DEHYDR_CYS"/>
    <property type="match status" value="1"/>
</dbReference>
<dbReference type="InterPro" id="IPR016162">
    <property type="entry name" value="Ald_DH_N"/>
</dbReference>
<protein>
    <submittedName>
        <fullName evidence="5">Aldehyde dehydrogenase</fullName>
    </submittedName>
</protein>
<feature type="domain" description="Aldehyde dehydrogenase" evidence="4">
    <location>
        <begin position="13"/>
        <end position="479"/>
    </location>
</feature>
<reference evidence="5 6" key="1">
    <citation type="journal article" date="2014" name="PLoS Genet.">
        <title>Phylogenetically driven sequencing of extremely halophilic archaea reveals strategies for static and dynamic osmo-response.</title>
        <authorList>
            <person name="Becker E.A."/>
            <person name="Seitzer P.M."/>
            <person name="Tritt A."/>
            <person name="Larsen D."/>
            <person name="Krusor M."/>
            <person name="Yao A.I."/>
            <person name="Wu D."/>
            <person name="Madern D."/>
            <person name="Eisen J.A."/>
            <person name="Darling A.E."/>
            <person name="Facciotti M.T."/>
        </authorList>
    </citation>
    <scope>NUCLEOTIDE SEQUENCE [LARGE SCALE GENOMIC DNA]</scope>
    <source>
        <strain evidence="5 6">DSM 1137</strain>
    </source>
</reference>
<dbReference type="Gene3D" id="3.40.309.10">
    <property type="entry name" value="Aldehyde Dehydrogenase, Chain A, domain 2"/>
    <property type="match status" value="1"/>
</dbReference>
<gene>
    <name evidence="5" type="ORF">C471_08715</name>
</gene>
<comment type="caution">
    <text evidence="5">The sequence shown here is derived from an EMBL/GenBank/DDBJ whole genome shotgun (WGS) entry which is preliminary data.</text>
</comment>
<dbReference type="SUPFAM" id="SSF53720">
    <property type="entry name" value="ALDH-like"/>
    <property type="match status" value="1"/>
</dbReference>
<comment type="similarity">
    <text evidence="1">Belongs to the aldehyde dehydrogenase family.</text>
</comment>
<organism evidence="5 6">
    <name type="scientific">Halorubrum saccharovorum DSM 1137</name>
    <dbReference type="NCBI Taxonomy" id="1227484"/>
    <lineage>
        <taxon>Archaea</taxon>
        <taxon>Methanobacteriati</taxon>
        <taxon>Methanobacteriota</taxon>
        <taxon>Stenosarchaea group</taxon>
        <taxon>Halobacteria</taxon>
        <taxon>Halobacteriales</taxon>
        <taxon>Haloferacaceae</taxon>
        <taxon>Halorubrum</taxon>
    </lineage>
</organism>